<accession>A0A816UYU3</accession>
<feature type="region of interest" description="Disordered" evidence="1">
    <location>
        <begin position="1"/>
        <end position="23"/>
    </location>
</feature>
<name>A0A816UYU3_BRANA</name>
<evidence type="ECO:0000256" key="1">
    <source>
        <dbReference type="SAM" id="MobiDB-lite"/>
    </source>
</evidence>
<dbReference type="EMBL" id="HG994372">
    <property type="protein sequence ID" value="CAF2107478.1"/>
    <property type="molecule type" value="Genomic_DNA"/>
</dbReference>
<protein>
    <submittedName>
        <fullName evidence="2">(rape) hypothetical protein</fullName>
    </submittedName>
</protein>
<dbReference type="Proteomes" id="UP001295469">
    <property type="component" value="Chromosome C08"/>
</dbReference>
<proteinExistence type="predicted"/>
<dbReference type="AlphaFoldDB" id="A0A816UYU3"/>
<sequence length="95" mass="11376">LLFCRVSPPRATQRSPRHLHHRRSFSRHGFVSVTSTENERRRRLEENCTHWWFKSSWKINVSLIPSITPSSEPSAWFDTWPTKVEKLEQHLTLPR</sequence>
<feature type="non-terminal residue" evidence="2">
    <location>
        <position position="1"/>
    </location>
</feature>
<evidence type="ECO:0000313" key="2">
    <source>
        <dbReference type="EMBL" id="CAF2107478.1"/>
    </source>
</evidence>
<gene>
    <name evidence="2" type="ORF">DARMORV10_C08P10950.1</name>
</gene>
<organism evidence="2">
    <name type="scientific">Brassica napus</name>
    <name type="common">Rape</name>
    <dbReference type="NCBI Taxonomy" id="3708"/>
    <lineage>
        <taxon>Eukaryota</taxon>
        <taxon>Viridiplantae</taxon>
        <taxon>Streptophyta</taxon>
        <taxon>Embryophyta</taxon>
        <taxon>Tracheophyta</taxon>
        <taxon>Spermatophyta</taxon>
        <taxon>Magnoliopsida</taxon>
        <taxon>eudicotyledons</taxon>
        <taxon>Gunneridae</taxon>
        <taxon>Pentapetalae</taxon>
        <taxon>rosids</taxon>
        <taxon>malvids</taxon>
        <taxon>Brassicales</taxon>
        <taxon>Brassicaceae</taxon>
        <taxon>Brassiceae</taxon>
        <taxon>Brassica</taxon>
    </lineage>
</organism>
<reference evidence="2" key="1">
    <citation type="submission" date="2021-01" db="EMBL/GenBank/DDBJ databases">
        <authorList>
            <consortium name="Genoscope - CEA"/>
            <person name="William W."/>
        </authorList>
    </citation>
    <scope>NUCLEOTIDE SEQUENCE</scope>
</reference>